<keyword evidence="3" id="KW-1185">Reference proteome</keyword>
<gene>
    <name evidence="2" type="ORF">RFI_08417</name>
</gene>
<feature type="non-terminal residue" evidence="2">
    <location>
        <position position="202"/>
    </location>
</feature>
<feature type="region of interest" description="Disordered" evidence="1">
    <location>
        <begin position="88"/>
        <end position="114"/>
    </location>
</feature>
<accession>X6NTT9</accession>
<evidence type="ECO:0000256" key="1">
    <source>
        <dbReference type="SAM" id="MobiDB-lite"/>
    </source>
</evidence>
<evidence type="ECO:0000313" key="2">
    <source>
        <dbReference type="EMBL" id="ETO28712.1"/>
    </source>
</evidence>
<name>X6NTT9_RETFI</name>
<dbReference type="EMBL" id="ASPP01006514">
    <property type="protein sequence ID" value="ETO28712.1"/>
    <property type="molecule type" value="Genomic_DNA"/>
</dbReference>
<comment type="caution">
    <text evidence="2">The sequence shown here is derived from an EMBL/GenBank/DDBJ whole genome shotgun (WGS) entry which is preliminary data.</text>
</comment>
<feature type="compositionally biased region" description="Acidic residues" evidence="1">
    <location>
        <begin position="96"/>
        <end position="108"/>
    </location>
</feature>
<dbReference type="Proteomes" id="UP000023152">
    <property type="component" value="Unassembled WGS sequence"/>
</dbReference>
<organism evidence="2 3">
    <name type="scientific">Reticulomyxa filosa</name>
    <dbReference type="NCBI Taxonomy" id="46433"/>
    <lineage>
        <taxon>Eukaryota</taxon>
        <taxon>Sar</taxon>
        <taxon>Rhizaria</taxon>
        <taxon>Retaria</taxon>
        <taxon>Foraminifera</taxon>
        <taxon>Monothalamids</taxon>
        <taxon>Reticulomyxidae</taxon>
        <taxon>Reticulomyxa</taxon>
    </lineage>
</organism>
<proteinExistence type="predicted"/>
<reference evidence="2 3" key="1">
    <citation type="journal article" date="2013" name="Curr. Biol.">
        <title>The Genome of the Foraminiferan Reticulomyxa filosa.</title>
        <authorList>
            <person name="Glockner G."/>
            <person name="Hulsmann N."/>
            <person name="Schleicher M."/>
            <person name="Noegel A.A."/>
            <person name="Eichinger L."/>
            <person name="Gallinger C."/>
            <person name="Pawlowski J."/>
            <person name="Sierra R."/>
            <person name="Euteneuer U."/>
            <person name="Pillet L."/>
            <person name="Moustafa A."/>
            <person name="Platzer M."/>
            <person name="Groth M."/>
            <person name="Szafranski K."/>
            <person name="Schliwa M."/>
        </authorList>
    </citation>
    <scope>NUCLEOTIDE SEQUENCE [LARGE SCALE GENOMIC DNA]</scope>
</reference>
<dbReference type="AlphaFoldDB" id="X6NTT9"/>
<evidence type="ECO:0000313" key="3">
    <source>
        <dbReference type="Proteomes" id="UP000023152"/>
    </source>
</evidence>
<feature type="region of interest" description="Disordered" evidence="1">
    <location>
        <begin position="132"/>
        <end position="158"/>
    </location>
</feature>
<sequence length="202" mass="23819">MWLLMKEIDRCICESKLKEEVDKWPLHIMQALVNDIVHLEKNQSLGIQYTPESSHDILIRHVCCFIDHASMEMWKKGEFMAVQMNSDDRISHQDQKEEEEEEEENSTDDESKSSLDSARYRLYLQNLTAPKHNSNIERRKRSGQQSKNDEIANRKKKHALAKKFGEDDITYQLPEVYATLWSYERLLDDFLKTLAMIGDQPE</sequence>
<protein>
    <submittedName>
        <fullName evidence="2">Uncharacterized protein</fullName>
    </submittedName>
</protein>